<dbReference type="Proteomes" id="UP000010475">
    <property type="component" value="Chromosome"/>
</dbReference>
<keyword evidence="1" id="KW-0732">Signal</keyword>
<gene>
    <name evidence="2" type="ORF">Cylst_2384</name>
</gene>
<sequence>MKAAIVASLTLLSLTAPALAVTTEQYKFQGESASAYFYQNDGCNSTYVDVYAFENATKNAPGAPTKQSEVYIYYSNYNYCTATKSYGSGASKNPIFKSNKSLQSASLNGTFTVTDYLSGPTVKRAPLTKTVDLALTWTGVGDIYRGNNHSHNQGPGYRSNFRSVGAYRDAKVAGTVTLDGTDLIANLSSNASLSFSNSASLSITKN</sequence>
<name>K9WWN9_9NOST</name>
<dbReference type="eggNOG" id="ENOG5033WGG">
    <property type="taxonomic scope" value="Bacteria"/>
</dbReference>
<dbReference type="OrthoDB" id="496490at2"/>
<keyword evidence="3" id="KW-1185">Reference proteome</keyword>
<dbReference type="EMBL" id="CP003642">
    <property type="protein sequence ID" value="AFZ24603.1"/>
    <property type="molecule type" value="Genomic_DNA"/>
</dbReference>
<dbReference type="RefSeq" id="WP_015207857.1">
    <property type="nucleotide sequence ID" value="NC_019757.1"/>
</dbReference>
<reference evidence="2 3" key="1">
    <citation type="submission" date="2012-06" db="EMBL/GenBank/DDBJ databases">
        <title>Finished chromosome of genome of Cylindrospermum stagnale PCC 7417.</title>
        <authorList>
            <consortium name="US DOE Joint Genome Institute"/>
            <person name="Gugger M."/>
            <person name="Coursin T."/>
            <person name="Rippka R."/>
            <person name="Tandeau De Marsac N."/>
            <person name="Huntemann M."/>
            <person name="Wei C.-L."/>
            <person name="Han J."/>
            <person name="Detter J.C."/>
            <person name="Han C."/>
            <person name="Tapia R."/>
            <person name="Chen A."/>
            <person name="Kyrpides N."/>
            <person name="Mavromatis K."/>
            <person name="Markowitz V."/>
            <person name="Szeto E."/>
            <person name="Ivanova N."/>
            <person name="Pagani I."/>
            <person name="Pati A."/>
            <person name="Goodwin L."/>
            <person name="Nordberg H.P."/>
            <person name="Cantor M.N."/>
            <person name="Hua S.X."/>
            <person name="Woyke T."/>
            <person name="Kerfeld C.A."/>
        </authorList>
    </citation>
    <scope>NUCLEOTIDE SEQUENCE [LARGE SCALE GENOMIC DNA]</scope>
    <source>
        <strain evidence="2 3">PCC 7417</strain>
    </source>
</reference>
<organism evidence="2 3">
    <name type="scientific">Cylindrospermum stagnale PCC 7417</name>
    <dbReference type="NCBI Taxonomy" id="56107"/>
    <lineage>
        <taxon>Bacteria</taxon>
        <taxon>Bacillati</taxon>
        <taxon>Cyanobacteriota</taxon>
        <taxon>Cyanophyceae</taxon>
        <taxon>Nostocales</taxon>
        <taxon>Nostocaceae</taxon>
        <taxon>Cylindrospermum</taxon>
    </lineage>
</organism>
<evidence type="ECO:0000313" key="2">
    <source>
        <dbReference type="EMBL" id="AFZ24603.1"/>
    </source>
</evidence>
<feature type="chain" id="PRO_5003937600" evidence="1">
    <location>
        <begin position="21"/>
        <end position="206"/>
    </location>
</feature>
<evidence type="ECO:0000313" key="3">
    <source>
        <dbReference type="Proteomes" id="UP000010475"/>
    </source>
</evidence>
<protein>
    <submittedName>
        <fullName evidence="2">Uncharacterized protein</fullName>
    </submittedName>
</protein>
<dbReference type="AlphaFoldDB" id="K9WWN9"/>
<accession>K9WWN9</accession>
<proteinExistence type="predicted"/>
<dbReference type="KEGG" id="csg:Cylst_2384"/>
<feature type="signal peptide" evidence="1">
    <location>
        <begin position="1"/>
        <end position="20"/>
    </location>
</feature>
<evidence type="ECO:0000256" key="1">
    <source>
        <dbReference type="SAM" id="SignalP"/>
    </source>
</evidence>
<dbReference type="HOGENOM" id="CLU_1358562_0_0_3"/>